<evidence type="ECO:0000313" key="1">
    <source>
        <dbReference type="EMBL" id="MBE1159492.1"/>
    </source>
</evidence>
<dbReference type="Pfam" id="PF10975">
    <property type="entry name" value="DUF2802"/>
    <property type="match status" value="1"/>
</dbReference>
<dbReference type="RefSeq" id="WP_192554313.1">
    <property type="nucleotide sequence ID" value="NZ_JACZZA010000001.1"/>
</dbReference>
<reference evidence="1 2" key="1">
    <citation type="submission" date="2020-09" db="EMBL/GenBank/DDBJ databases">
        <title>Dyella sp. 7MK23 isolated from forest soil.</title>
        <authorList>
            <person name="Fu J."/>
        </authorList>
    </citation>
    <scope>NUCLEOTIDE SEQUENCE [LARGE SCALE GENOMIC DNA]</scope>
    <source>
        <strain evidence="1 2">7MK23</strain>
    </source>
</reference>
<dbReference type="InterPro" id="IPR021244">
    <property type="entry name" value="DUF2802"/>
</dbReference>
<keyword evidence="2" id="KW-1185">Reference proteome</keyword>
<accession>A0ABR9G647</accession>
<organism evidence="1 2">
    <name type="scientific">Dyella acidiphila</name>
    <dbReference type="NCBI Taxonomy" id="2775866"/>
    <lineage>
        <taxon>Bacteria</taxon>
        <taxon>Pseudomonadati</taxon>
        <taxon>Pseudomonadota</taxon>
        <taxon>Gammaproteobacteria</taxon>
        <taxon>Lysobacterales</taxon>
        <taxon>Rhodanobacteraceae</taxon>
        <taxon>Dyella</taxon>
    </lineage>
</organism>
<protein>
    <submittedName>
        <fullName evidence="1">DUF2802 domain-containing protein</fullName>
    </submittedName>
</protein>
<evidence type="ECO:0000313" key="2">
    <source>
        <dbReference type="Proteomes" id="UP000651010"/>
    </source>
</evidence>
<gene>
    <name evidence="1" type="ORF">IGX34_03780</name>
</gene>
<name>A0ABR9G647_9GAMM</name>
<comment type="caution">
    <text evidence="1">The sequence shown here is derived from an EMBL/GenBank/DDBJ whole genome shotgun (WGS) entry which is preliminary data.</text>
</comment>
<proteinExistence type="predicted"/>
<sequence>MWLEAAVLVLVLVQTVAIVVLWQQSRRLQQAVANRPVESNNVPSLLIVNALNKIEHRLGVLEERAAPSAKPVQRAVETQMTASMRSASPQLSGSNYELAQHLAREGGDVEQLMERCGLSRNEAELVLRLYARRA</sequence>
<dbReference type="EMBL" id="JACZZA010000001">
    <property type="protein sequence ID" value="MBE1159492.1"/>
    <property type="molecule type" value="Genomic_DNA"/>
</dbReference>
<dbReference type="Proteomes" id="UP000651010">
    <property type="component" value="Unassembled WGS sequence"/>
</dbReference>